<keyword evidence="1" id="KW-0812">Transmembrane</keyword>
<reference evidence="3" key="1">
    <citation type="submission" date="2024-04" db="EMBL/GenBank/DDBJ databases">
        <title>Phylogenomic analyses of a clade within the roseobacter group suggest taxonomic reassignments of species of the genera Aestuariivita, Citreicella, Loktanella, Nautella, Pelagibaca, Ruegeria, Thalassobius, Thiobacimonas and Tropicibacter, and the proposal o.</title>
        <authorList>
            <person name="Jeon C.O."/>
        </authorList>
    </citation>
    <scope>NUCLEOTIDE SEQUENCE [LARGE SCALE GENOMIC DNA]</scope>
    <source>
        <strain evidence="3">SS1-5</strain>
    </source>
</reference>
<keyword evidence="1" id="KW-1133">Transmembrane helix</keyword>
<dbReference type="KEGG" id="yrh:AABB31_19670"/>
<proteinExistence type="predicted"/>
<sequence length="156" mass="17380">MVQTLRGWTLVAFGRLIAGIGIMLISTQLVTAQGGQVHVIGNDRGGLIGARVREIAQINAEQARVELRGRICYSSCTLYLGADDVCVSANTTFGFHGPSRYGQPLPAERFEHWSDVMARHYQPALRNWFMQEGRHRIVGYYQLRGAQLIQLGYPSC</sequence>
<reference evidence="2 3" key="2">
    <citation type="submission" date="2024-08" db="EMBL/GenBank/DDBJ databases">
        <title>Phylogenomic analyses of a clade within the roseobacter group suggest taxonomic reassignments of species of the genera Aestuariivita, Citreicella, Loktanella, Nautella, Pelagibaca, Ruegeria, Thalassobius, Thiobacimonas and Tropicibacter, and the proposal o.</title>
        <authorList>
            <person name="Jeon C.O."/>
        </authorList>
    </citation>
    <scope>NUCLEOTIDE SEQUENCE [LARGE SCALE GENOMIC DNA]</scope>
    <source>
        <strain evidence="2 3">SS1-5</strain>
    </source>
</reference>
<gene>
    <name evidence="2" type="ORF">AABB31_19670</name>
</gene>
<keyword evidence="1" id="KW-0472">Membrane</keyword>
<dbReference type="RefSeq" id="WP_342076463.1">
    <property type="nucleotide sequence ID" value="NZ_CP151767.2"/>
</dbReference>
<feature type="transmembrane region" description="Helical" evidence="1">
    <location>
        <begin position="7"/>
        <end position="26"/>
    </location>
</feature>
<dbReference type="EMBL" id="CP151767">
    <property type="protein sequence ID" value="WZU67151.1"/>
    <property type="molecule type" value="Genomic_DNA"/>
</dbReference>
<evidence type="ECO:0000313" key="3">
    <source>
        <dbReference type="Proteomes" id="UP001470809"/>
    </source>
</evidence>
<accession>A0AAN0MFK0</accession>
<protein>
    <submittedName>
        <fullName evidence="2">Uncharacterized protein</fullName>
    </submittedName>
</protein>
<keyword evidence="3" id="KW-1185">Reference proteome</keyword>
<evidence type="ECO:0000256" key="1">
    <source>
        <dbReference type="SAM" id="Phobius"/>
    </source>
</evidence>
<dbReference type="AlphaFoldDB" id="A0AAN0MFK0"/>
<organism evidence="2 3">
    <name type="scientific">Yoonia rhodophyticola</name>
    <dbReference type="NCBI Taxonomy" id="3137370"/>
    <lineage>
        <taxon>Bacteria</taxon>
        <taxon>Pseudomonadati</taxon>
        <taxon>Pseudomonadota</taxon>
        <taxon>Alphaproteobacteria</taxon>
        <taxon>Rhodobacterales</taxon>
        <taxon>Paracoccaceae</taxon>
        <taxon>Yoonia</taxon>
    </lineage>
</organism>
<evidence type="ECO:0000313" key="2">
    <source>
        <dbReference type="EMBL" id="WZU67151.1"/>
    </source>
</evidence>
<name>A0AAN0MFK0_9RHOB</name>
<dbReference type="Proteomes" id="UP001470809">
    <property type="component" value="Chromosome"/>
</dbReference>